<dbReference type="RefSeq" id="YP_004956768.1">
    <property type="nucleotide sequence ID" value="NC_004156.2"/>
</dbReference>
<dbReference type="EMBL" id="JN418988">
    <property type="protein sequence ID" value="AEW69569.1"/>
    <property type="molecule type" value="Genomic_DNA"/>
</dbReference>
<protein>
    <submittedName>
        <fullName evidence="1">Uncharacterized protein</fullName>
    </submittedName>
</protein>
<evidence type="ECO:0000313" key="2">
    <source>
        <dbReference type="Proteomes" id="UP000029779"/>
    </source>
</evidence>
<dbReference type="Proteomes" id="UP000029779">
    <property type="component" value="Segment"/>
</dbReference>
<organismHost>
    <name type="scientific">Helicoverpa zea</name>
    <name type="common">Corn earworm moth</name>
    <name type="synonym">Heliothis zea</name>
    <dbReference type="NCBI Taxonomy" id="7113"/>
</organismHost>
<reference evidence="1 2" key="1">
    <citation type="journal article" date="2012" name="Viruses">
        <title>Analysis of the Genome of the Sexually Transmitted Insect Virus Helicoverpa zea Nudivirus 2.</title>
        <authorList>
            <person name="Burand J.P."/>
            <person name="Kim W."/>
            <person name="Afonso C.L."/>
            <person name="Tulman E.R."/>
            <person name="Kutish G.F."/>
            <person name="Lu Z."/>
            <person name="Rock D.L."/>
        </authorList>
    </citation>
    <scope>NUCLEOTIDE SEQUENCE [LARGE SCALE GENOMIC DNA]</scope>
    <source>
        <strain evidence="1">MS1</strain>
    </source>
</reference>
<accession>G9I046</accession>
<keyword evidence="2" id="KW-1185">Reference proteome</keyword>
<gene>
    <name evidence="1" type="primary">orf20</name>
    <name evidence="1" type="ORF">z2V020</name>
</gene>
<evidence type="ECO:0000313" key="1">
    <source>
        <dbReference type="EMBL" id="AEW69569.1"/>
    </source>
</evidence>
<dbReference type="GeneID" id="11536536"/>
<proteinExistence type="predicted"/>
<sequence length="143" mass="16234">MTYNPQIPSQEKCCYRVLTRLRPIQTTVLDKLPTASAARFESASKGGAESFHSVEFENTVVADPNSGADDEAMMLSLPTFEESIQLNESVKDVLEEHKSKCSDLYALNMVKVRKCTKTTRARIASYKWRRYKIDAVQCPTFSW</sequence>
<dbReference type="KEGG" id="vg:11536536"/>
<organism evidence="1 2">
    <name type="scientific">Helicoverpa zea nudivirus 2</name>
    <name type="common">HzNV-2</name>
    <dbReference type="NCBI Taxonomy" id="1128424"/>
    <lineage>
        <taxon>Viruses</taxon>
        <taxon>Viruses incertae sedis</taxon>
        <taxon>Naldaviricetes</taxon>
        <taxon>Lefavirales</taxon>
        <taxon>Nudiviridae</taxon>
        <taxon>Betanudivirus</taxon>
        <taxon>Betanudivirus hezeae</taxon>
    </lineage>
</organism>
<name>G9I046_HZNV2</name>